<sequence length="102" mass="11245">MAPPPPQPQEIMMTQHPNPYFYAQLPQAGSSDFNFSAPSYYGSDHHTFLSPTPSNTSSSSAPQQQQQQPEVARFPAWFGSSFSTTPGSSDQSGRGYDSRKRE</sequence>
<dbReference type="Proteomes" id="UP000593562">
    <property type="component" value="Unassembled WGS sequence"/>
</dbReference>
<proteinExistence type="predicted"/>
<evidence type="ECO:0000256" key="1">
    <source>
        <dbReference type="SAM" id="MobiDB-lite"/>
    </source>
</evidence>
<gene>
    <name evidence="2" type="ORF">HS088_TW19G00607</name>
</gene>
<feature type="compositionally biased region" description="Low complexity" evidence="1">
    <location>
        <begin position="50"/>
        <end position="69"/>
    </location>
</feature>
<accession>A0A7J7CA11</accession>
<dbReference type="InParanoid" id="A0A7J7CA11"/>
<comment type="caution">
    <text evidence="2">The sequence shown here is derived from an EMBL/GenBank/DDBJ whole genome shotgun (WGS) entry which is preliminary data.</text>
</comment>
<dbReference type="AlphaFoldDB" id="A0A7J7CA11"/>
<protein>
    <submittedName>
        <fullName evidence="2">Uncharacterized protein</fullName>
    </submittedName>
</protein>
<dbReference type="EMBL" id="JAAARO010000019">
    <property type="protein sequence ID" value="KAF5731004.1"/>
    <property type="molecule type" value="Genomic_DNA"/>
</dbReference>
<feature type="compositionally biased region" description="Low complexity" evidence="1">
    <location>
        <begin position="78"/>
        <end position="89"/>
    </location>
</feature>
<organism evidence="2 3">
    <name type="scientific">Tripterygium wilfordii</name>
    <name type="common">Thunder God vine</name>
    <dbReference type="NCBI Taxonomy" id="458696"/>
    <lineage>
        <taxon>Eukaryota</taxon>
        <taxon>Viridiplantae</taxon>
        <taxon>Streptophyta</taxon>
        <taxon>Embryophyta</taxon>
        <taxon>Tracheophyta</taxon>
        <taxon>Spermatophyta</taxon>
        <taxon>Magnoliopsida</taxon>
        <taxon>eudicotyledons</taxon>
        <taxon>Gunneridae</taxon>
        <taxon>Pentapetalae</taxon>
        <taxon>rosids</taxon>
        <taxon>fabids</taxon>
        <taxon>Celastrales</taxon>
        <taxon>Celastraceae</taxon>
        <taxon>Tripterygium</taxon>
    </lineage>
</organism>
<feature type="region of interest" description="Disordered" evidence="1">
    <location>
        <begin position="42"/>
        <end position="102"/>
    </location>
</feature>
<name>A0A7J7CA11_TRIWF</name>
<keyword evidence="3" id="KW-1185">Reference proteome</keyword>
<evidence type="ECO:0000313" key="2">
    <source>
        <dbReference type="EMBL" id="KAF5731004.1"/>
    </source>
</evidence>
<reference evidence="2 3" key="1">
    <citation type="journal article" date="2020" name="Nat. Commun.">
        <title>Genome of Tripterygium wilfordii and identification of cytochrome P450 involved in triptolide biosynthesis.</title>
        <authorList>
            <person name="Tu L."/>
            <person name="Su P."/>
            <person name="Zhang Z."/>
            <person name="Gao L."/>
            <person name="Wang J."/>
            <person name="Hu T."/>
            <person name="Zhou J."/>
            <person name="Zhang Y."/>
            <person name="Zhao Y."/>
            <person name="Liu Y."/>
            <person name="Song Y."/>
            <person name="Tong Y."/>
            <person name="Lu Y."/>
            <person name="Yang J."/>
            <person name="Xu C."/>
            <person name="Jia M."/>
            <person name="Peters R.J."/>
            <person name="Huang L."/>
            <person name="Gao W."/>
        </authorList>
    </citation>
    <scope>NUCLEOTIDE SEQUENCE [LARGE SCALE GENOMIC DNA]</scope>
    <source>
        <strain evidence="3">cv. XIE 37</strain>
        <tissue evidence="2">Leaf</tissue>
    </source>
</reference>
<evidence type="ECO:0000313" key="3">
    <source>
        <dbReference type="Proteomes" id="UP000593562"/>
    </source>
</evidence>